<dbReference type="EMBL" id="HE612858">
    <property type="protein sequence ID" value="CCE62613.1"/>
    <property type="molecule type" value="Genomic_DNA"/>
</dbReference>
<evidence type="ECO:0000256" key="2">
    <source>
        <dbReference type="ARBA" id="ARBA00004687"/>
    </source>
</evidence>
<evidence type="ECO:0000256" key="11">
    <source>
        <dbReference type="ARBA" id="ARBA00024708"/>
    </source>
</evidence>
<proteinExistence type="inferred from homology"/>
<protein>
    <recommendedName>
        <fullName evidence="12">Mannosyltransferase</fullName>
        <ecNumber evidence="12">2.4.1.-</ecNumber>
    </recommendedName>
</protein>
<dbReference type="AlphaFoldDB" id="G8BQV1"/>
<gene>
    <name evidence="13" type="primary">TPHA0C04630</name>
    <name evidence="13" type="ordered locus">TPHA_0C04630</name>
</gene>
<feature type="transmembrane region" description="Helical" evidence="12">
    <location>
        <begin position="314"/>
        <end position="335"/>
    </location>
</feature>
<feature type="transmembrane region" description="Helical" evidence="12">
    <location>
        <begin position="91"/>
        <end position="108"/>
    </location>
</feature>
<evidence type="ECO:0000313" key="14">
    <source>
        <dbReference type="Proteomes" id="UP000005666"/>
    </source>
</evidence>
<keyword evidence="8 12" id="KW-0256">Endoplasmic reticulum</keyword>
<dbReference type="Proteomes" id="UP000005666">
    <property type="component" value="Chromosome 3"/>
</dbReference>
<feature type="transmembrane region" description="Helical" evidence="12">
    <location>
        <begin position="355"/>
        <end position="373"/>
    </location>
</feature>
<evidence type="ECO:0000256" key="6">
    <source>
        <dbReference type="ARBA" id="ARBA00022679"/>
    </source>
</evidence>
<evidence type="ECO:0000256" key="3">
    <source>
        <dbReference type="ARBA" id="ARBA00006065"/>
    </source>
</evidence>
<comment type="subcellular location">
    <subcellularLocation>
        <location evidence="1 12">Endoplasmic reticulum membrane</location>
        <topology evidence="1 12">Multi-pass membrane protein</topology>
    </subcellularLocation>
</comment>
<evidence type="ECO:0000256" key="1">
    <source>
        <dbReference type="ARBA" id="ARBA00004477"/>
    </source>
</evidence>
<feature type="transmembrane region" description="Helical" evidence="12">
    <location>
        <begin position="379"/>
        <end position="398"/>
    </location>
</feature>
<name>G8BQV1_TETPH</name>
<dbReference type="Pfam" id="PF03901">
    <property type="entry name" value="Glyco_transf_22"/>
    <property type="match status" value="1"/>
</dbReference>
<sequence>MVSYRQFRSNFKYFLFIFIFRLFNACITHTYFQADEFWQSLEPAHLRAFGYGHLTWEWKFGLRSYAFPLFFEIGYRLCSLLTVVITKLIDCLISINLGSSLIVGLNIFDMSKPLEDQIEYFLVLYIPKLIMVVLATIGEFYTIILSRKLYLLTLDKQKDMKGQGAYNVMNITLIFTLSNFFNCFAITRTFINSFEMVLTSVALYYWDWTQGKLINSRSYSFSLFVAIFTCLQRPSNGIIWIVLGVCLLINLISQKRYQAIVDLGLKIATVFFVAFALNTMIDYYFYRELRFPIFRFIQFNFTSPLSTFYGISPWHFHIFQSVPIVLGYSIPFFTFGMASKLTISSQSYVQDPFSVIKFTSIINLLAYSCLLHKEFRFIYALQPMFTIISVFGYLKFLETFKMSQTKLFRLLKYVVPAVVILLSFTICKYHEAGSIDVMKFLHNEARLESVGFIMPCHSTPWQSYLHRNDIKDLWAITCEPPLHLLVETNASTKLESYMDESDILYDNILAFFKENFSNSIFSEPITRSVKGEYNHEWPDILVVFEHLDDIFLKNYLHGSEYKEYKRFFNTLSHWDHRREGDIIVYKRNA</sequence>
<evidence type="ECO:0000256" key="8">
    <source>
        <dbReference type="ARBA" id="ARBA00022824"/>
    </source>
</evidence>
<evidence type="ECO:0000256" key="10">
    <source>
        <dbReference type="ARBA" id="ARBA00023136"/>
    </source>
</evidence>
<feature type="transmembrane region" description="Helical" evidence="12">
    <location>
        <begin position="12"/>
        <end position="32"/>
    </location>
</feature>
<feature type="transmembrane region" description="Helical" evidence="12">
    <location>
        <begin position="165"/>
        <end position="191"/>
    </location>
</feature>
<dbReference type="InterPro" id="IPR005599">
    <property type="entry name" value="GPI_mannosylTrfase"/>
</dbReference>
<comment type="pathway">
    <text evidence="2">Glycolipid biosynthesis; glycosylphosphatidylinositol-anchor biosynthesis.</text>
</comment>
<dbReference type="PANTHER" id="PTHR22760">
    <property type="entry name" value="GLYCOSYLTRANSFERASE"/>
    <property type="match status" value="1"/>
</dbReference>
<evidence type="ECO:0000256" key="7">
    <source>
        <dbReference type="ARBA" id="ARBA00022692"/>
    </source>
</evidence>
<evidence type="ECO:0000256" key="12">
    <source>
        <dbReference type="RuleBase" id="RU363075"/>
    </source>
</evidence>
<dbReference type="UniPathway" id="UPA00196"/>
<dbReference type="KEGG" id="tpf:TPHA_0C04630"/>
<keyword evidence="9 12" id="KW-1133">Transmembrane helix</keyword>
<feature type="transmembrane region" description="Helical" evidence="12">
    <location>
        <begin position="265"/>
        <end position="286"/>
    </location>
</feature>
<accession>G8BQV1</accession>
<feature type="transmembrane region" description="Helical" evidence="12">
    <location>
        <begin position="237"/>
        <end position="253"/>
    </location>
</feature>
<dbReference type="RefSeq" id="XP_003685047.1">
    <property type="nucleotide sequence ID" value="XM_003684999.1"/>
</dbReference>
<keyword evidence="4" id="KW-0337">GPI-anchor biosynthesis</keyword>
<keyword evidence="7 12" id="KW-0812">Transmembrane</keyword>
<feature type="transmembrane region" description="Helical" evidence="12">
    <location>
        <begin position="410"/>
        <end position="426"/>
    </location>
</feature>
<comment type="similarity">
    <text evidence="3">Belongs to the glycosyltransferase 22 family. PIGB subfamily.</text>
</comment>
<dbReference type="GO" id="GO:0000026">
    <property type="term" value="F:alpha-1,2-mannosyltransferase activity"/>
    <property type="evidence" value="ECO:0007669"/>
    <property type="project" value="EnsemblFungi"/>
</dbReference>
<evidence type="ECO:0000256" key="5">
    <source>
        <dbReference type="ARBA" id="ARBA00022676"/>
    </source>
</evidence>
<organism evidence="13 14">
    <name type="scientific">Tetrapisispora phaffii (strain ATCC 24235 / CBS 4417 / NBRC 1672 / NRRL Y-8282 / UCD 70-5)</name>
    <name type="common">Yeast</name>
    <name type="synonym">Fabospora phaffii</name>
    <dbReference type="NCBI Taxonomy" id="1071381"/>
    <lineage>
        <taxon>Eukaryota</taxon>
        <taxon>Fungi</taxon>
        <taxon>Dikarya</taxon>
        <taxon>Ascomycota</taxon>
        <taxon>Saccharomycotina</taxon>
        <taxon>Saccharomycetes</taxon>
        <taxon>Saccharomycetales</taxon>
        <taxon>Saccharomycetaceae</taxon>
        <taxon>Tetrapisispora</taxon>
    </lineage>
</organism>
<dbReference type="OrthoDB" id="416834at2759"/>
<feature type="transmembrane region" description="Helical" evidence="12">
    <location>
        <begin position="120"/>
        <end position="144"/>
    </location>
</feature>
<dbReference type="EC" id="2.4.1.-" evidence="12"/>
<dbReference type="GO" id="GO:0005789">
    <property type="term" value="C:endoplasmic reticulum membrane"/>
    <property type="evidence" value="ECO:0007669"/>
    <property type="project" value="UniProtKB-SubCell"/>
</dbReference>
<evidence type="ECO:0000313" key="13">
    <source>
        <dbReference type="EMBL" id="CCE62613.1"/>
    </source>
</evidence>
<dbReference type="GO" id="GO:0006506">
    <property type="term" value="P:GPI anchor biosynthetic process"/>
    <property type="evidence" value="ECO:0007669"/>
    <property type="project" value="UniProtKB-UniPathway"/>
</dbReference>
<dbReference type="PANTHER" id="PTHR22760:SF4">
    <property type="entry name" value="GPI MANNOSYLTRANSFERASE 3"/>
    <property type="match status" value="1"/>
</dbReference>
<keyword evidence="6" id="KW-0808">Transferase</keyword>
<keyword evidence="10 12" id="KW-0472">Membrane</keyword>
<dbReference type="HOGENOM" id="CLU_012353_2_0_1"/>
<keyword evidence="5 12" id="KW-0328">Glycosyltransferase</keyword>
<feature type="transmembrane region" description="Helical" evidence="12">
    <location>
        <begin position="65"/>
        <end position="84"/>
    </location>
</feature>
<reference evidence="13 14" key="1">
    <citation type="journal article" date="2011" name="Proc. Natl. Acad. Sci. U.S.A.">
        <title>Evolutionary erosion of yeast sex chromosomes by mating-type switching accidents.</title>
        <authorList>
            <person name="Gordon J.L."/>
            <person name="Armisen D."/>
            <person name="Proux-Wera E."/>
            <person name="Oheigeartaigh S.S."/>
            <person name="Byrne K.P."/>
            <person name="Wolfe K.H."/>
        </authorList>
    </citation>
    <scope>NUCLEOTIDE SEQUENCE [LARGE SCALE GENOMIC DNA]</scope>
    <source>
        <strain evidence="14">ATCC 24235 / CBS 4417 / NBRC 1672 / NRRL Y-8282 / UCD 70-5</strain>
    </source>
</reference>
<evidence type="ECO:0000256" key="9">
    <source>
        <dbReference type="ARBA" id="ARBA00022989"/>
    </source>
</evidence>
<evidence type="ECO:0000256" key="4">
    <source>
        <dbReference type="ARBA" id="ARBA00022502"/>
    </source>
</evidence>
<dbReference type="eggNOG" id="KOG1771">
    <property type="taxonomic scope" value="Eukaryota"/>
</dbReference>
<dbReference type="GeneID" id="11533635"/>
<comment type="function">
    <text evidence="11">Mannosyltransferase involved in glycosylphosphatidylinositol-anchor biosynthesis. Transfers the third mannose to Man2-GlcN-acyl-PI during GPI precursor assembly.</text>
</comment>
<dbReference type="OMA" id="HEWPDYL"/>
<dbReference type="STRING" id="1071381.G8BQV1"/>
<keyword evidence="14" id="KW-1185">Reference proteome</keyword>